<organism evidence="1 2">
    <name type="scientific">Symbiodinium natans</name>
    <dbReference type="NCBI Taxonomy" id="878477"/>
    <lineage>
        <taxon>Eukaryota</taxon>
        <taxon>Sar</taxon>
        <taxon>Alveolata</taxon>
        <taxon>Dinophyceae</taxon>
        <taxon>Suessiales</taxon>
        <taxon>Symbiodiniaceae</taxon>
        <taxon>Symbiodinium</taxon>
    </lineage>
</organism>
<comment type="caution">
    <text evidence="1">The sequence shown here is derived from an EMBL/GenBank/DDBJ whole genome shotgun (WGS) entry which is preliminary data.</text>
</comment>
<name>A0A812J4X6_9DINO</name>
<dbReference type="Proteomes" id="UP000604046">
    <property type="component" value="Unassembled WGS sequence"/>
</dbReference>
<accession>A0A812J4X6</accession>
<dbReference type="AlphaFoldDB" id="A0A812J4X6"/>
<reference evidence="1" key="1">
    <citation type="submission" date="2021-02" db="EMBL/GenBank/DDBJ databases">
        <authorList>
            <person name="Dougan E. K."/>
            <person name="Rhodes N."/>
            <person name="Thang M."/>
            <person name="Chan C."/>
        </authorList>
    </citation>
    <scope>NUCLEOTIDE SEQUENCE</scope>
</reference>
<dbReference type="EMBL" id="CAJNDS010000330">
    <property type="protein sequence ID" value="CAE7193020.1"/>
    <property type="molecule type" value="Genomic_DNA"/>
</dbReference>
<sequence length="322" mass="35747">MTESAKDDLEFGGKAEQAVRRECERAAAQELRKTTASFTVQLEELRAAKKALEGEMSQRLEESEARHAKTQMMALEYKEQHQKAQAGKGCDWQSPESGVLGDHTILALEAKERRFPGGGSRAWVPELKKLLQSGGGIQDFRETGNPESKSERNILVLDHLLPLTNLHLRDVCAGKQSRAIKDQRTEFGEPFIGNTDVGKVQGPKALMKLAKGGAEGYLKKKIKEAYDELEMNVGAADLDPFTDQASEYAVNAQTAAWKATRAAEQSLRREAGLGRVPAKVDYAWKAAMQAVRMAHSQRLVASYSESTVLFVECYHERRLVEQ</sequence>
<dbReference type="OrthoDB" id="10622807at2759"/>
<proteinExistence type="predicted"/>
<keyword evidence="2" id="KW-1185">Reference proteome</keyword>
<gene>
    <name evidence="1" type="ORF">SNAT2548_LOCUS5191</name>
</gene>
<evidence type="ECO:0000313" key="2">
    <source>
        <dbReference type="Proteomes" id="UP000604046"/>
    </source>
</evidence>
<evidence type="ECO:0000313" key="1">
    <source>
        <dbReference type="EMBL" id="CAE7193020.1"/>
    </source>
</evidence>
<protein>
    <submittedName>
        <fullName evidence="1">Uncharacterized protein</fullName>
    </submittedName>
</protein>